<organism evidence="2 3">
    <name type="scientific">Eleusine coracana subsp. coracana</name>
    <dbReference type="NCBI Taxonomy" id="191504"/>
    <lineage>
        <taxon>Eukaryota</taxon>
        <taxon>Viridiplantae</taxon>
        <taxon>Streptophyta</taxon>
        <taxon>Embryophyta</taxon>
        <taxon>Tracheophyta</taxon>
        <taxon>Spermatophyta</taxon>
        <taxon>Magnoliopsida</taxon>
        <taxon>Liliopsida</taxon>
        <taxon>Poales</taxon>
        <taxon>Poaceae</taxon>
        <taxon>PACMAD clade</taxon>
        <taxon>Chloridoideae</taxon>
        <taxon>Cynodonteae</taxon>
        <taxon>Eleusininae</taxon>
        <taxon>Eleusine</taxon>
    </lineage>
</organism>
<comment type="caution">
    <text evidence="2">The sequence shown here is derived from an EMBL/GenBank/DDBJ whole genome shotgun (WGS) entry which is preliminary data.</text>
</comment>
<dbReference type="InterPro" id="IPR045501">
    <property type="entry name" value="DUF6490"/>
</dbReference>
<evidence type="ECO:0000256" key="1">
    <source>
        <dbReference type="SAM" id="Phobius"/>
    </source>
</evidence>
<dbReference type="PANTHER" id="PTHR46610:SF24">
    <property type="entry name" value="OS06G0580100 PROTEIN"/>
    <property type="match status" value="1"/>
</dbReference>
<dbReference type="AlphaFoldDB" id="A0AAV5CJ49"/>
<protein>
    <submittedName>
        <fullName evidence="2">Uncharacterized protein</fullName>
    </submittedName>
</protein>
<proteinExistence type="predicted"/>
<evidence type="ECO:0000313" key="3">
    <source>
        <dbReference type="Proteomes" id="UP001054889"/>
    </source>
</evidence>
<feature type="transmembrane region" description="Helical" evidence="1">
    <location>
        <begin position="126"/>
        <end position="146"/>
    </location>
</feature>
<sequence>MRRALHDSSSGTGCGMLLHNGGTSPPPPVYRHGRILLAHGFGIPLPHLQLWYGNLPLQRGQKLVLFVVVSYLDLVALFGCLRYYERLDRQSPRRETVKAAVWALTTLLTVIFSYKVAEIMPLAVKVVVWAMAAATTCGGFYAFFLYEEKQPLPAAGTAVGAPAAAAARKDSAAD</sequence>
<name>A0AAV5CJ49_ELECO</name>
<keyword evidence="3" id="KW-1185">Reference proteome</keyword>
<keyword evidence="1" id="KW-0472">Membrane</keyword>
<feature type="transmembrane region" description="Helical" evidence="1">
    <location>
        <begin position="63"/>
        <end position="84"/>
    </location>
</feature>
<reference evidence="2" key="1">
    <citation type="journal article" date="2018" name="DNA Res.">
        <title>Multiple hybrid de novo genome assembly of finger millet, an orphan allotetraploid crop.</title>
        <authorList>
            <person name="Hatakeyama M."/>
            <person name="Aluri S."/>
            <person name="Balachadran M.T."/>
            <person name="Sivarajan S.R."/>
            <person name="Patrignani A."/>
            <person name="Gruter S."/>
            <person name="Poveda L."/>
            <person name="Shimizu-Inatsugi R."/>
            <person name="Baeten J."/>
            <person name="Francoijs K.J."/>
            <person name="Nataraja K.N."/>
            <person name="Reddy Y.A.N."/>
            <person name="Phadnis S."/>
            <person name="Ravikumar R.L."/>
            <person name="Schlapbach R."/>
            <person name="Sreeman S.M."/>
            <person name="Shimizu K.K."/>
        </authorList>
    </citation>
    <scope>NUCLEOTIDE SEQUENCE</scope>
</reference>
<gene>
    <name evidence="2" type="primary">ga15087</name>
    <name evidence="2" type="ORF">PR202_ga15087</name>
</gene>
<accession>A0AAV5CJ49</accession>
<dbReference type="Pfam" id="PF20100">
    <property type="entry name" value="DUF6490"/>
    <property type="match status" value="1"/>
</dbReference>
<keyword evidence="1" id="KW-1133">Transmembrane helix</keyword>
<reference evidence="2" key="2">
    <citation type="submission" date="2021-12" db="EMBL/GenBank/DDBJ databases">
        <title>Resequencing data analysis of finger millet.</title>
        <authorList>
            <person name="Hatakeyama M."/>
            <person name="Aluri S."/>
            <person name="Balachadran M.T."/>
            <person name="Sivarajan S.R."/>
            <person name="Poveda L."/>
            <person name="Shimizu-Inatsugi R."/>
            <person name="Schlapbach R."/>
            <person name="Sreeman S.M."/>
            <person name="Shimizu K.K."/>
        </authorList>
    </citation>
    <scope>NUCLEOTIDE SEQUENCE</scope>
</reference>
<keyword evidence="1" id="KW-0812">Transmembrane</keyword>
<feature type="transmembrane region" description="Helical" evidence="1">
    <location>
        <begin position="96"/>
        <end position="114"/>
    </location>
</feature>
<dbReference type="Proteomes" id="UP001054889">
    <property type="component" value="Unassembled WGS sequence"/>
</dbReference>
<dbReference type="EMBL" id="BQKI01000007">
    <property type="protein sequence ID" value="GJM98110.1"/>
    <property type="molecule type" value="Genomic_DNA"/>
</dbReference>
<evidence type="ECO:0000313" key="2">
    <source>
        <dbReference type="EMBL" id="GJM98110.1"/>
    </source>
</evidence>
<dbReference type="PANTHER" id="PTHR46610">
    <property type="entry name" value="OS05G0181300 PROTEIN"/>
    <property type="match status" value="1"/>
</dbReference>